<feature type="transmembrane region" description="Helical" evidence="6">
    <location>
        <begin position="43"/>
        <end position="62"/>
    </location>
</feature>
<evidence type="ECO:0000259" key="7">
    <source>
        <dbReference type="Pfam" id="PF00892"/>
    </source>
</evidence>
<evidence type="ECO:0000313" key="9">
    <source>
        <dbReference type="Proteomes" id="UP000006833"/>
    </source>
</evidence>
<dbReference type="Pfam" id="PF00892">
    <property type="entry name" value="EamA"/>
    <property type="match status" value="2"/>
</dbReference>
<keyword evidence="5 6" id="KW-0472">Membrane</keyword>
<proteinExistence type="inferred from homology"/>
<feature type="transmembrane region" description="Helical" evidence="6">
    <location>
        <begin position="265"/>
        <end position="284"/>
    </location>
</feature>
<comment type="subcellular location">
    <subcellularLocation>
        <location evidence="1">Membrane</location>
        <topology evidence="1">Multi-pass membrane protein</topology>
    </subcellularLocation>
</comment>
<dbReference type="GO" id="GO:0016020">
    <property type="term" value="C:membrane"/>
    <property type="evidence" value="ECO:0007669"/>
    <property type="project" value="UniProtKB-SubCell"/>
</dbReference>
<dbReference type="AlphaFoldDB" id="A8LKW7"/>
<feature type="transmembrane region" description="Helical" evidence="6">
    <location>
        <begin position="12"/>
        <end position="31"/>
    </location>
</feature>
<evidence type="ECO:0000313" key="8">
    <source>
        <dbReference type="EMBL" id="ABV93331.1"/>
    </source>
</evidence>
<dbReference type="STRING" id="398580.Dshi_1589"/>
<feature type="transmembrane region" description="Helical" evidence="6">
    <location>
        <begin position="211"/>
        <end position="232"/>
    </location>
</feature>
<name>A8LKW7_DINSH</name>
<accession>A8LKW7</accession>
<evidence type="ECO:0000256" key="6">
    <source>
        <dbReference type="SAM" id="Phobius"/>
    </source>
</evidence>
<sequence>MTPRNEPVKAALWMTGAIGSFILMAVSGRALSTTHDTFEIMFFRSLIGICLVLVIAGAFGRLGEVTTRSLGLHGIRNLCHFTGQNLWFFALPLIPLAQLFALEFTTPLWVTLLAPLILGERLTRSRMLAAAIGFSGVLIVAQPDVTGISLGVICAALSALGFAGSAMFTKKLTRTETTVCILFWLTVMQSGFGLVAVFHDGQVTWPSLTTLPWLCLVALCGLVAHFCLTTALSIAPAVIVMPFDFLRLPLIGIVGFMFYNEALGLGLILGAALIIGANAINIWVERPKPRPDAAL</sequence>
<evidence type="ECO:0000256" key="1">
    <source>
        <dbReference type="ARBA" id="ARBA00004141"/>
    </source>
</evidence>
<dbReference type="EMBL" id="CP000830">
    <property type="protein sequence ID" value="ABV93331.1"/>
    <property type="molecule type" value="Genomic_DNA"/>
</dbReference>
<gene>
    <name evidence="8" type="ordered locus">Dshi_1589</name>
</gene>
<feature type="transmembrane region" description="Helical" evidence="6">
    <location>
        <begin position="239"/>
        <end position="259"/>
    </location>
</feature>
<evidence type="ECO:0000256" key="2">
    <source>
        <dbReference type="ARBA" id="ARBA00009853"/>
    </source>
</evidence>
<dbReference type="RefSeq" id="WP_012178261.1">
    <property type="nucleotide sequence ID" value="NC_009952.1"/>
</dbReference>
<evidence type="ECO:0000256" key="3">
    <source>
        <dbReference type="ARBA" id="ARBA00022692"/>
    </source>
</evidence>
<feature type="transmembrane region" description="Helical" evidence="6">
    <location>
        <begin position="96"/>
        <end position="118"/>
    </location>
</feature>
<feature type="transmembrane region" description="Helical" evidence="6">
    <location>
        <begin position="180"/>
        <end position="199"/>
    </location>
</feature>
<keyword evidence="3 6" id="KW-0812">Transmembrane</keyword>
<dbReference type="OrthoDB" id="9810329at2"/>
<dbReference type="KEGG" id="dsh:Dshi_1589"/>
<dbReference type="Proteomes" id="UP000006833">
    <property type="component" value="Chromosome"/>
</dbReference>
<dbReference type="InterPro" id="IPR000620">
    <property type="entry name" value="EamA_dom"/>
</dbReference>
<keyword evidence="9" id="KW-1185">Reference proteome</keyword>
<dbReference type="InterPro" id="IPR037185">
    <property type="entry name" value="EmrE-like"/>
</dbReference>
<organism evidence="8 9">
    <name type="scientific">Dinoroseobacter shibae (strain DSM 16493 / NCIMB 14021 / DFL 12)</name>
    <dbReference type="NCBI Taxonomy" id="398580"/>
    <lineage>
        <taxon>Bacteria</taxon>
        <taxon>Pseudomonadati</taxon>
        <taxon>Pseudomonadota</taxon>
        <taxon>Alphaproteobacteria</taxon>
        <taxon>Rhodobacterales</taxon>
        <taxon>Roseobacteraceae</taxon>
        <taxon>Dinoroseobacter</taxon>
    </lineage>
</organism>
<comment type="similarity">
    <text evidence="2">Belongs to the drug/metabolite transporter (DMT) superfamily. 10 TMS drug/metabolite exporter (DME) (TC 2.A.7.3) family.</text>
</comment>
<evidence type="ECO:0000256" key="4">
    <source>
        <dbReference type="ARBA" id="ARBA00022989"/>
    </source>
</evidence>
<feature type="transmembrane region" description="Helical" evidence="6">
    <location>
        <begin position="148"/>
        <end position="168"/>
    </location>
</feature>
<feature type="domain" description="EamA" evidence="7">
    <location>
        <begin position="10"/>
        <end position="140"/>
    </location>
</feature>
<dbReference type="HOGENOM" id="CLU_032828_0_0_5"/>
<dbReference type="SUPFAM" id="SSF103481">
    <property type="entry name" value="Multidrug resistance efflux transporter EmrE"/>
    <property type="match status" value="2"/>
</dbReference>
<evidence type="ECO:0000256" key="5">
    <source>
        <dbReference type="ARBA" id="ARBA00023136"/>
    </source>
</evidence>
<protein>
    <recommendedName>
        <fullName evidence="7">EamA domain-containing protein</fullName>
    </recommendedName>
</protein>
<dbReference type="eggNOG" id="COG0697">
    <property type="taxonomic scope" value="Bacteria"/>
</dbReference>
<reference evidence="9" key="1">
    <citation type="journal article" date="2010" name="ISME J.">
        <title>The complete genome sequence of the algal symbiont Dinoroseobacter shibae: a hitchhiker's guide to life in the sea.</title>
        <authorList>
            <person name="Wagner-Dobler I."/>
            <person name="Ballhausen B."/>
            <person name="Berger M."/>
            <person name="Brinkhoff T."/>
            <person name="Buchholz I."/>
            <person name="Bunk B."/>
            <person name="Cypionka H."/>
            <person name="Daniel R."/>
            <person name="Drepper T."/>
            <person name="Gerdts G."/>
            <person name="Hahnke S."/>
            <person name="Han C."/>
            <person name="Jahn D."/>
            <person name="Kalhoefer D."/>
            <person name="Kiss H."/>
            <person name="Klenk H.P."/>
            <person name="Kyrpides N."/>
            <person name="Liebl W."/>
            <person name="Liesegang H."/>
            <person name="Meincke L."/>
            <person name="Pati A."/>
            <person name="Petersen J."/>
            <person name="Piekarski T."/>
            <person name="Pommerenke C."/>
            <person name="Pradella S."/>
            <person name="Pukall R."/>
            <person name="Rabus R."/>
            <person name="Stackebrandt E."/>
            <person name="Thole S."/>
            <person name="Thompson L."/>
            <person name="Tielen P."/>
            <person name="Tomasch J."/>
            <person name="von Jan M."/>
            <person name="Wanphrut N."/>
            <person name="Wichels A."/>
            <person name="Zech H."/>
            <person name="Simon M."/>
        </authorList>
    </citation>
    <scope>NUCLEOTIDE SEQUENCE [LARGE SCALE GENOMIC DNA]</scope>
    <source>
        <strain evidence="9">DSM 16493 / NCIMB 14021 / DFL 12</strain>
    </source>
</reference>
<feature type="transmembrane region" description="Helical" evidence="6">
    <location>
        <begin position="125"/>
        <end position="142"/>
    </location>
</feature>
<dbReference type="PANTHER" id="PTHR22911:SF6">
    <property type="entry name" value="SOLUTE CARRIER FAMILY 35 MEMBER G1"/>
    <property type="match status" value="1"/>
</dbReference>
<dbReference type="PANTHER" id="PTHR22911">
    <property type="entry name" value="ACYL-MALONYL CONDENSING ENZYME-RELATED"/>
    <property type="match status" value="1"/>
</dbReference>
<feature type="domain" description="EamA" evidence="7">
    <location>
        <begin position="150"/>
        <end position="278"/>
    </location>
</feature>
<keyword evidence="4 6" id="KW-1133">Transmembrane helix</keyword>